<comment type="caution">
    <text evidence="2">The sequence shown here is derived from an EMBL/GenBank/DDBJ whole genome shotgun (WGS) entry which is preliminary data.</text>
</comment>
<evidence type="ECO:0000313" key="3">
    <source>
        <dbReference type="Proteomes" id="UP001046870"/>
    </source>
</evidence>
<keyword evidence="1" id="KW-1133">Transmembrane helix</keyword>
<keyword evidence="1" id="KW-0812">Transmembrane</keyword>
<protein>
    <submittedName>
        <fullName evidence="2">Uncharacterized protein</fullName>
    </submittedName>
</protein>
<organism evidence="2 3">
    <name type="scientific">Megalops atlanticus</name>
    <name type="common">Tarpon</name>
    <name type="synonym">Clupea gigantea</name>
    <dbReference type="NCBI Taxonomy" id="7932"/>
    <lineage>
        <taxon>Eukaryota</taxon>
        <taxon>Metazoa</taxon>
        <taxon>Chordata</taxon>
        <taxon>Craniata</taxon>
        <taxon>Vertebrata</taxon>
        <taxon>Euteleostomi</taxon>
        <taxon>Actinopterygii</taxon>
        <taxon>Neopterygii</taxon>
        <taxon>Teleostei</taxon>
        <taxon>Elopiformes</taxon>
        <taxon>Megalopidae</taxon>
        <taxon>Megalops</taxon>
    </lineage>
</organism>
<proteinExistence type="predicted"/>
<gene>
    <name evidence="2" type="ORF">MATL_G00025180</name>
</gene>
<dbReference type="AlphaFoldDB" id="A0A9D3QD69"/>
<name>A0A9D3QD69_MEGAT</name>
<keyword evidence="3" id="KW-1185">Reference proteome</keyword>
<reference evidence="2" key="1">
    <citation type="submission" date="2021-01" db="EMBL/GenBank/DDBJ databases">
        <authorList>
            <person name="Zahm M."/>
            <person name="Roques C."/>
            <person name="Cabau C."/>
            <person name="Klopp C."/>
            <person name="Donnadieu C."/>
            <person name="Jouanno E."/>
            <person name="Lampietro C."/>
            <person name="Louis A."/>
            <person name="Herpin A."/>
            <person name="Echchiki A."/>
            <person name="Berthelot C."/>
            <person name="Parey E."/>
            <person name="Roest-Crollius H."/>
            <person name="Braasch I."/>
            <person name="Postlethwait J."/>
            <person name="Bobe J."/>
            <person name="Montfort J."/>
            <person name="Bouchez O."/>
            <person name="Begum T."/>
            <person name="Mejri S."/>
            <person name="Adams A."/>
            <person name="Chen W.-J."/>
            <person name="Guiguen Y."/>
        </authorList>
    </citation>
    <scope>NUCLEOTIDE SEQUENCE</scope>
    <source>
        <strain evidence="2">YG-15Mar2019-1</strain>
        <tissue evidence="2">Brain</tissue>
    </source>
</reference>
<evidence type="ECO:0000313" key="2">
    <source>
        <dbReference type="EMBL" id="KAG7487605.1"/>
    </source>
</evidence>
<accession>A0A9D3QD69</accession>
<feature type="transmembrane region" description="Helical" evidence="1">
    <location>
        <begin position="50"/>
        <end position="73"/>
    </location>
</feature>
<evidence type="ECO:0000256" key="1">
    <source>
        <dbReference type="SAM" id="Phobius"/>
    </source>
</evidence>
<sequence>MATVLSLCELPDLAFQRWVLLDAWFGEHTQETALTDNTSKKTTYGVSEGCGLFLDMAGLYGLILVLFAGLLGFTNCNPSSTPTTSPPRTTSNLALTTAPATVKAAASTSTLAVTSTTLTTLKAKLQLWAQPYPHSSKLHPLLRTPKQHPHLAAHLHPAMHPLVQTKSHHQTPPLQTPLHFFRPPHLMSLKTQFQMEAISLPPHLHTPTHLLLPLHPMPPPAQKQ</sequence>
<dbReference type="Proteomes" id="UP001046870">
    <property type="component" value="Chromosome 2"/>
</dbReference>
<dbReference type="EMBL" id="JAFDVH010000002">
    <property type="protein sequence ID" value="KAG7487605.1"/>
    <property type="molecule type" value="Genomic_DNA"/>
</dbReference>
<keyword evidence="1" id="KW-0472">Membrane</keyword>